<feature type="compositionally biased region" description="Acidic residues" evidence="10">
    <location>
        <begin position="614"/>
        <end position="624"/>
    </location>
</feature>
<dbReference type="GO" id="GO:0019033">
    <property type="term" value="C:viral tegument"/>
    <property type="evidence" value="ECO:0007669"/>
    <property type="project" value="UniProtKB-SubCell"/>
</dbReference>
<dbReference type="GeneID" id="26828105"/>
<feature type="compositionally biased region" description="Low complexity" evidence="10">
    <location>
        <begin position="682"/>
        <end position="697"/>
    </location>
</feature>
<feature type="region of interest" description="Disordered" evidence="10">
    <location>
        <begin position="541"/>
        <end position="567"/>
    </location>
</feature>
<evidence type="ECO:0000313" key="11">
    <source>
        <dbReference type="EMBL" id="AMB17004.1"/>
    </source>
</evidence>
<feature type="compositionally biased region" description="Pro residues" evidence="10">
    <location>
        <begin position="593"/>
        <end position="606"/>
    </location>
</feature>
<keyword evidence="7" id="KW-0805">Transcription regulation</keyword>
<dbReference type="KEGG" id="vg:26828105"/>
<feature type="compositionally biased region" description="Polar residues" evidence="10">
    <location>
        <begin position="698"/>
        <end position="708"/>
    </location>
</feature>
<feature type="region of interest" description="Disordered" evidence="10">
    <location>
        <begin position="591"/>
        <end position="780"/>
    </location>
</feature>
<evidence type="ECO:0000256" key="3">
    <source>
        <dbReference type="ARBA" id="ARBA00010332"/>
    </source>
</evidence>
<feature type="compositionally biased region" description="Acidic residues" evidence="10">
    <location>
        <begin position="665"/>
        <end position="674"/>
    </location>
</feature>
<dbReference type="Proteomes" id="UP000169848">
    <property type="component" value="Segment"/>
</dbReference>
<evidence type="ECO:0000256" key="5">
    <source>
        <dbReference type="ARBA" id="ARBA00022844"/>
    </source>
</evidence>
<dbReference type="RefSeq" id="YP_009227278.1">
    <property type="nucleotide sequence ID" value="NC_029132.1"/>
</dbReference>
<evidence type="ECO:0000256" key="1">
    <source>
        <dbReference type="ARBA" id="ARBA00004535"/>
    </source>
</evidence>
<reference evidence="11 12" key="1">
    <citation type="journal article" date="2016" name="BMC Genomics">
        <title>The first genome sequence of a metatherian herpesvirus: Macropodid herpesvirus 1.</title>
        <authorList>
            <person name="Vaz P.K."/>
            <person name="Mahony T.J."/>
            <person name="Hartley C.A."/>
            <person name="Fowler E.V."/>
            <person name="Ficorilli N."/>
            <person name="Lee S.W."/>
            <person name="Gilkerson J.R."/>
            <person name="Browning G.F."/>
            <person name="Devlin J.M."/>
        </authorList>
    </citation>
    <scope>NUCLEOTIDE SEQUENCE [LARGE SCALE GENOMIC DNA]</scope>
    <source>
        <strain evidence="11">MaHV1.3076/08</strain>
    </source>
</reference>
<keyword evidence="8" id="KW-0472">Membrane</keyword>
<keyword evidence="6" id="KW-1043">Host membrane</keyword>
<dbReference type="GO" id="GO:0006355">
    <property type="term" value="P:regulation of DNA-templated transcription"/>
    <property type="evidence" value="ECO:0007669"/>
    <property type="project" value="InterPro"/>
</dbReference>
<evidence type="ECO:0000256" key="8">
    <source>
        <dbReference type="ARBA" id="ARBA00023136"/>
    </source>
</evidence>
<keyword evidence="9" id="KW-0804">Transcription</keyword>
<dbReference type="GO" id="GO:0033644">
    <property type="term" value="C:host cell membrane"/>
    <property type="evidence" value="ECO:0007669"/>
    <property type="project" value="UniProtKB-SubCell"/>
</dbReference>
<feature type="region of interest" description="Disordered" evidence="10">
    <location>
        <begin position="435"/>
        <end position="513"/>
    </location>
</feature>
<evidence type="ECO:0000256" key="7">
    <source>
        <dbReference type="ARBA" id="ARBA00023015"/>
    </source>
</evidence>
<name>A0A109Z776_9ALPH</name>
<evidence type="ECO:0000313" key="12">
    <source>
        <dbReference type="Proteomes" id="UP000169848"/>
    </source>
</evidence>
<keyword evidence="12" id="KW-1185">Reference proteome</keyword>
<feature type="region of interest" description="Disordered" evidence="10">
    <location>
        <begin position="1"/>
        <end position="28"/>
    </location>
</feature>
<dbReference type="InterPro" id="IPR005051">
    <property type="entry name" value="Herpes_UL46"/>
</dbReference>
<accession>A0A109Z776</accession>
<feature type="compositionally biased region" description="Polar residues" evidence="10">
    <location>
        <begin position="7"/>
        <end position="16"/>
    </location>
</feature>
<organism evidence="11 12">
    <name type="scientific">Macropodid alphaherpesvirus 1</name>
    <dbReference type="NCBI Taxonomy" id="137443"/>
    <lineage>
        <taxon>Viruses</taxon>
        <taxon>Duplodnaviria</taxon>
        <taxon>Heunggongvirae</taxon>
        <taxon>Peploviricota</taxon>
        <taxon>Herviviricetes</taxon>
        <taxon>Herpesvirales</taxon>
        <taxon>Orthoherpesviridae</taxon>
        <taxon>Alphaherpesvirinae</taxon>
        <taxon>Simplexvirus</taxon>
        <taxon>Simplexvirus macropodidalpha1</taxon>
    </lineage>
</organism>
<comment type="subcellular location">
    <subcellularLocation>
        <location evidence="2">Host membrane</location>
    </subcellularLocation>
    <subcellularLocation>
        <location evidence="1">Virion tegument</location>
    </subcellularLocation>
</comment>
<keyword evidence="5" id="KW-0946">Virion</keyword>
<evidence type="ECO:0000256" key="4">
    <source>
        <dbReference type="ARBA" id="ARBA00022580"/>
    </source>
</evidence>
<comment type="similarity">
    <text evidence="3">Belongs to the herpesviridae HHV-1 VP11/12 protein family.</text>
</comment>
<evidence type="ECO:0000256" key="9">
    <source>
        <dbReference type="ARBA" id="ARBA00023163"/>
    </source>
</evidence>
<feature type="compositionally biased region" description="Polar residues" evidence="10">
    <location>
        <begin position="747"/>
        <end position="761"/>
    </location>
</feature>
<sequence length="780" mass="87280">MHRYQRRSTSSNTPGCVTSRELGRTRNPSFLPQRIHGSCILPTPDCLIGSAVRALRYHSDELQPPFLTDADRAMRVDITSNSVPEDLILDGISRDAQRTYFKHYLAAAKRSLVDNELTNDELWRGIQMQYWKYFQRVVEGKITIPAPQARDRDPSVHVLLRSSVTPKLLSRSPFKPPEQSAKYTQTICKLYEATHKIQQYLYYMRPDRADAPSEVTALRLSELLAYVSVLYKWADCMMLITDKYICECLDPSHQQLKISSRNLPQSGTLFSQHLTHGPGAGSKSLECYALRTLVSDVLGYLTHVAHLWEFGKRRRGDGGTPDTIVATIEILALVHHHAQYIINTVLTGYVVWATDGLENIQLRDAVTHQDRFCRVMAPIFPSLTVSSWAEMELGLKAWFTANLATSFLPELTPSPHYETMLQALVGECGSSRCNDGSGAPGAAVPHATDGRRGHNLGRRVGDAADTCPYYARPRVPSARTPRSPLQDPFDANPPTSPRSPLQDPFDANPPTSPRLFSLPITLGGEAVDPLNTLRQLVSTPTYARMDSAPRSPLQPASPHREPPNESIYQPHRAISTRRPTCDGEYLLIRPRVRPPPIGAPAPPRTPGPVHEDPVYEIEDEEESVYEPVRDDSDEESVYEPVRDDNDEEAVYEPVRDDNDPIYTEISDEEPIYEEIQDRPTGRRATASEASRATATGSMQLVNPVYQSTEDLKRAAHPPLTSSDRRANLPHNPSFASRPPQGAFRRSPPQSRLSAPASTSWDTRTRRPRFLKSKAAQPKGR</sequence>
<protein>
    <submittedName>
        <fullName evidence="11">Tegument protein VP11/12</fullName>
    </submittedName>
</protein>
<gene>
    <name evidence="11" type="primary">UL46</name>
</gene>
<evidence type="ECO:0000256" key="6">
    <source>
        <dbReference type="ARBA" id="ARBA00022870"/>
    </source>
</evidence>
<keyword evidence="4" id="KW-0920">Virion tegument</keyword>
<evidence type="ECO:0000256" key="2">
    <source>
        <dbReference type="ARBA" id="ARBA00004551"/>
    </source>
</evidence>
<dbReference type="EMBL" id="KT594769">
    <property type="protein sequence ID" value="AMB17004.1"/>
    <property type="molecule type" value="Genomic_DNA"/>
</dbReference>
<dbReference type="Pfam" id="PF03387">
    <property type="entry name" value="Herpes_UL46"/>
    <property type="match status" value="1"/>
</dbReference>
<proteinExistence type="inferred from homology"/>
<dbReference type="OrthoDB" id="7799at10239"/>
<evidence type="ECO:0000256" key="10">
    <source>
        <dbReference type="SAM" id="MobiDB-lite"/>
    </source>
</evidence>